<dbReference type="SUPFAM" id="SSF52833">
    <property type="entry name" value="Thioredoxin-like"/>
    <property type="match status" value="1"/>
</dbReference>
<dbReference type="FunCoup" id="A0A067QD42">
    <property type="interactions" value="120"/>
</dbReference>
<evidence type="ECO:0000256" key="2">
    <source>
        <dbReference type="ARBA" id="ARBA00012452"/>
    </source>
</evidence>
<dbReference type="EC" id="2.5.1.18" evidence="2"/>
<dbReference type="InterPro" id="IPR010987">
    <property type="entry name" value="Glutathione-S-Trfase_C-like"/>
</dbReference>
<dbReference type="OrthoDB" id="422574at2759"/>
<dbReference type="Gene3D" id="1.20.1050.130">
    <property type="match status" value="1"/>
</dbReference>
<feature type="domain" description="GST N-terminal" evidence="6">
    <location>
        <begin position="5"/>
        <end position="89"/>
    </location>
</feature>
<dbReference type="SFLD" id="SFLDG01151">
    <property type="entry name" value="Main.2:_Nu-like"/>
    <property type="match status" value="1"/>
</dbReference>
<name>A0A067QD42_9AGAM</name>
<dbReference type="PANTHER" id="PTHR44051">
    <property type="entry name" value="GLUTATHIONE S-TRANSFERASE-RELATED"/>
    <property type="match status" value="1"/>
</dbReference>
<protein>
    <recommendedName>
        <fullName evidence="2">glutathione transferase</fullName>
        <ecNumber evidence="2">2.5.1.18</ecNumber>
    </recommendedName>
</protein>
<reference evidence="9" key="1">
    <citation type="journal article" date="2014" name="Proc. Natl. Acad. Sci. U.S.A.">
        <title>Extensive sampling of basidiomycete genomes demonstrates inadequacy of the white-rot/brown-rot paradigm for wood decay fungi.</title>
        <authorList>
            <person name="Riley R."/>
            <person name="Salamov A.A."/>
            <person name="Brown D.W."/>
            <person name="Nagy L.G."/>
            <person name="Floudas D."/>
            <person name="Held B.W."/>
            <person name="Levasseur A."/>
            <person name="Lombard V."/>
            <person name="Morin E."/>
            <person name="Otillar R."/>
            <person name="Lindquist E.A."/>
            <person name="Sun H."/>
            <person name="LaButti K.M."/>
            <person name="Schmutz J."/>
            <person name="Jabbour D."/>
            <person name="Luo H."/>
            <person name="Baker S.E."/>
            <person name="Pisabarro A.G."/>
            <person name="Walton J.D."/>
            <person name="Blanchette R.A."/>
            <person name="Henrissat B."/>
            <person name="Martin F."/>
            <person name="Cullen D."/>
            <person name="Hibbett D.S."/>
            <person name="Grigoriev I.V."/>
        </authorList>
    </citation>
    <scope>NUCLEOTIDE SEQUENCE [LARGE SCALE GENOMIC DNA]</scope>
    <source>
        <strain evidence="9">MUCL 33604</strain>
    </source>
</reference>
<dbReference type="SUPFAM" id="SSF47616">
    <property type="entry name" value="GST C-terminal domain-like"/>
    <property type="match status" value="1"/>
</dbReference>
<dbReference type="Pfam" id="PF14497">
    <property type="entry name" value="GST_C_3"/>
    <property type="match status" value="1"/>
</dbReference>
<dbReference type="InterPro" id="IPR036282">
    <property type="entry name" value="Glutathione-S-Trfase_C_sf"/>
</dbReference>
<keyword evidence="3" id="KW-0808">Transferase</keyword>
<dbReference type="AlphaFoldDB" id="A0A067QD42"/>
<evidence type="ECO:0000313" key="8">
    <source>
        <dbReference type="EMBL" id="KDQ64090.1"/>
    </source>
</evidence>
<dbReference type="InterPro" id="IPR036249">
    <property type="entry name" value="Thioredoxin-like_sf"/>
</dbReference>
<dbReference type="GO" id="GO:0004364">
    <property type="term" value="F:glutathione transferase activity"/>
    <property type="evidence" value="ECO:0007669"/>
    <property type="project" value="UniProtKB-EC"/>
</dbReference>
<comment type="similarity">
    <text evidence="1">Belongs to the GST superfamily.</text>
</comment>
<dbReference type="InterPro" id="IPR004045">
    <property type="entry name" value="Glutathione_S-Trfase_N"/>
</dbReference>
<dbReference type="PANTHER" id="PTHR44051:SF3">
    <property type="entry name" value="TRANSCRIPTIONAL REGULATOR URE2"/>
    <property type="match status" value="1"/>
</dbReference>
<dbReference type="SFLD" id="SFLDS00019">
    <property type="entry name" value="Glutathione_Transferase_(cytos"/>
    <property type="match status" value="1"/>
</dbReference>
<dbReference type="SFLD" id="SFLDG00358">
    <property type="entry name" value="Main_(cytGST)"/>
    <property type="match status" value="1"/>
</dbReference>
<evidence type="ECO:0000256" key="1">
    <source>
        <dbReference type="ARBA" id="ARBA00007409"/>
    </source>
</evidence>
<dbReference type="HOGENOM" id="CLU_011226_14_2_1"/>
<evidence type="ECO:0000256" key="4">
    <source>
        <dbReference type="ARBA" id="ARBA00047960"/>
    </source>
</evidence>
<dbReference type="STRING" id="933084.A0A067QD42"/>
<dbReference type="CDD" id="cd03048">
    <property type="entry name" value="GST_N_Ure2p_like"/>
    <property type="match status" value="1"/>
</dbReference>
<dbReference type="InterPro" id="IPR040079">
    <property type="entry name" value="Glutathione_S-Trfase"/>
</dbReference>
<keyword evidence="9" id="KW-1185">Reference proteome</keyword>
<proteinExistence type="inferred from homology"/>
<dbReference type="PROSITE" id="PS50404">
    <property type="entry name" value="GST_NTER"/>
    <property type="match status" value="1"/>
</dbReference>
<evidence type="ECO:0000256" key="3">
    <source>
        <dbReference type="ARBA" id="ARBA00022679"/>
    </source>
</evidence>
<sequence length="230" mass="26263">MSHGKPFTLYNSQLGPNGWKVVFLLQELGLEYENVFLDLAKKEQKSPEHLKYNPNGRIPTLIDHKNGDFAIWESNAIITYIADTYDKEGKFHFLTGPEKYEQTQWLYFQASGQGPYYGQLVGSFRVPAAAERYRNEAKRVISVLDSVLSKSGSDWLVGNKYSIADMSFIIWNVLATTLLLENYDMAKEAPYADAWMKRMMARPAIKRAFSEKEAVTKAKEEKDAREKVAA</sequence>
<dbReference type="EMBL" id="KL197709">
    <property type="protein sequence ID" value="KDQ64090.1"/>
    <property type="molecule type" value="Genomic_DNA"/>
</dbReference>
<evidence type="ECO:0000259" key="6">
    <source>
        <dbReference type="PROSITE" id="PS50404"/>
    </source>
</evidence>
<feature type="domain" description="GST C-terminal" evidence="7">
    <location>
        <begin position="95"/>
        <end position="218"/>
    </location>
</feature>
<dbReference type="InterPro" id="IPR004046">
    <property type="entry name" value="GST_C"/>
</dbReference>
<dbReference type="Pfam" id="PF02798">
    <property type="entry name" value="GST_N"/>
    <property type="match status" value="1"/>
</dbReference>
<organism evidence="8 9">
    <name type="scientific">Jaapia argillacea MUCL 33604</name>
    <dbReference type="NCBI Taxonomy" id="933084"/>
    <lineage>
        <taxon>Eukaryota</taxon>
        <taxon>Fungi</taxon>
        <taxon>Dikarya</taxon>
        <taxon>Basidiomycota</taxon>
        <taxon>Agaricomycotina</taxon>
        <taxon>Agaricomycetes</taxon>
        <taxon>Agaricomycetidae</taxon>
        <taxon>Jaapiales</taxon>
        <taxon>Jaapiaceae</taxon>
        <taxon>Jaapia</taxon>
    </lineage>
</organism>
<dbReference type="GO" id="GO:0005634">
    <property type="term" value="C:nucleus"/>
    <property type="evidence" value="ECO:0007669"/>
    <property type="project" value="UniProtKB-ARBA"/>
</dbReference>
<dbReference type="PROSITE" id="PS50405">
    <property type="entry name" value="GST_CTER"/>
    <property type="match status" value="1"/>
</dbReference>
<dbReference type="GO" id="GO:0005737">
    <property type="term" value="C:cytoplasm"/>
    <property type="evidence" value="ECO:0007669"/>
    <property type="project" value="UniProtKB-ARBA"/>
</dbReference>
<dbReference type="FunFam" id="3.40.30.10:FF:000039">
    <property type="entry name" value="Glutathione S-transferase domain"/>
    <property type="match status" value="1"/>
</dbReference>
<evidence type="ECO:0000256" key="5">
    <source>
        <dbReference type="ARBA" id="ARBA00060024"/>
    </source>
</evidence>
<dbReference type="Proteomes" id="UP000027265">
    <property type="component" value="Unassembled WGS sequence"/>
</dbReference>
<accession>A0A067QD42</accession>
<comment type="function">
    <text evidence="5">Involved in the oxidative stress response and detoxification.</text>
</comment>
<comment type="catalytic activity">
    <reaction evidence="4">
        <text>RX + glutathione = an S-substituted glutathione + a halide anion + H(+)</text>
        <dbReference type="Rhea" id="RHEA:16437"/>
        <dbReference type="ChEBI" id="CHEBI:15378"/>
        <dbReference type="ChEBI" id="CHEBI:16042"/>
        <dbReference type="ChEBI" id="CHEBI:17792"/>
        <dbReference type="ChEBI" id="CHEBI:57925"/>
        <dbReference type="ChEBI" id="CHEBI:90779"/>
        <dbReference type="EC" id="2.5.1.18"/>
    </reaction>
</comment>
<dbReference type="InParanoid" id="A0A067QD42"/>
<evidence type="ECO:0000259" key="7">
    <source>
        <dbReference type="PROSITE" id="PS50405"/>
    </source>
</evidence>
<gene>
    <name evidence="8" type="ORF">JAAARDRAFT_118470</name>
</gene>
<evidence type="ECO:0000313" key="9">
    <source>
        <dbReference type="Proteomes" id="UP000027265"/>
    </source>
</evidence>
<dbReference type="FunFam" id="1.20.1050.130:FF:000016">
    <property type="entry name" value="Glutathione S-transferase 1"/>
    <property type="match status" value="1"/>
</dbReference>